<evidence type="ECO:0000256" key="11">
    <source>
        <dbReference type="ARBA" id="ARBA00023136"/>
    </source>
</evidence>
<feature type="transmembrane region" description="Helical" evidence="13">
    <location>
        <begin position="12"/>
        <end position="31"/>
    </location>
</feature>
<dbReference type="GO" id="GO:0015986">
    <property type="term" value="P:proton motive force-driven ATP synthesis"/>
    <property type="evidence" value="ECO:0007669"/>
    <property type="project" value="InterPro"/>
</dbReference>
<gene>
    <name evidence="14" type="primary">atp8</name>
</gene>
<keyword evidence="5 12" id="KW-0138">CF(0)</keyword>
<keyword evidence="9 12" id="KW-0406">Ion transport</keyword>
<protein>
    <recommendedName>
        <fullName evidence="12">ATP synthase complex subunit 8</fullName>
    </recommendedName>
</protein>
<comment type="subcellular location">
    <subcellularLocation>
        <location evidence="1 12">Mitochondrion membrane</location>
        <topology evidence="1 12">Single-pass membrane protein</topology>
    </subcellularLocation>
</comment>
<evidence type="ECO:0000256" key="9">
    <source>
        <dbReference type="ARBA" id="ARBA00023065"/>
    </source>
</evidence>
<sequence>MPQMAPMNWLMLFFYFSIIFMIFNVKNYYAFNYNIKSYSFKKKNMFINWKW</sequence>
<evidence type="ECO:0000256" key="3">
    <source>
        <dbReference type="ARBA" id="ARBA00011291"/>
    </source>
</evidence>
<name>A0A1X9HDL9_9SCAR</name>
<evidence type="ECO:0000256" key="7">
    <source>
        <dbReference type="ARBA" id="ARBA00022781"/>
    </source>
</evidence>
<evidence type="ECO:0000256" key="5">
    <source>
        <dbReference type="ARBA" id="ARBA00022547"/>
    </source>
</evidence>
<evidence type="ECO:0000256" key="13">
    <source>
        <dbReference type="SAM" id="Phobius"/>
    </source>
</evidence>
<evidence type="ECO:0000256" key="1">
    <source>
        <dbReference type="ARBA" id="ARBA00004304"/>
    </source>
</evidence>
<keyword evidence="8 13" id="KW-1133">Transmembrane helix</keyword>
<organism evidence="14">
    <name type="scientific">Cheironitis hoplosternus</name>
    <dbReference type="NCBI Taxonomy" id="206730"/>
    <lineage>
        <taxon>Eukaryota</taxon>
        <taxon>Metazoa</taxon>
        <taxon>Ecdysozoa</taxon>
        <taxon>Arthropoda</taxon>
        <taxon>Hexapoda</taxon>
        <taxon>Insecta</taxon>
        <taxon>Pterygota</taxon>
        <taxon>Neoptera</taxon>
        <taxon>Endopterygota</taxon>
        <taxon>Coleoptera</taxon>
        <taxon>Polyphaga</taxon>
        <taxon>Scarabaeiformia</taxon>
        <taxon>Scarabaeidae</taxon>
        <taxon>Scarabaeinae</taxon>
        <taxon>Scarabaeinae incertae sedis</taxon>
        <taxon>Cheironitis</taxon>
    </lineage>
</organism>
<dbReference type="EMBL" id="KU739450">
    <property type="protein sequence ID" value="AND96116.1"/>
    <property type="molecule type" value="Genomic_DNA"/>
</dbReference>
<evidence type="ECO:0000256" key="8">
    <source>
        <dbReference type="ARBA" id="ARBA00022989"/>
    </source>
</evidence>
<comment type="subunit">
    <text evidence="3">F-type ATPases have 2 components, CF(1) - the catalytic core - and CF(0) - the membrane proton channel.</text>
</comment>
<keyword evidence="11 13" id="KW-0472">Membrane</keyword>
<keyword evidence="6 12" id="KW-0812">Transmembrane</keyword>
<geneLocation type="mitochondrion" evidence="14"/>
<keyword evidence="7 12" id="KW-0375">Hydrogen ion transport</keyword>
<dbReference type="Pfam" id="PF00895">
    <property type="entry name" value="ATP-synt_8"/>
    <property type="match status" value="1"/>
</dbReference>
<keyword evidence="10 12" id="KW-0496">Mitochondrion</keyword>
<evidence type="ECO:0000256" key="2">
    <source>
        <dbReference type="ARBA" id="ARBA00008892"/>
    </source>
</evidence>
<accession>A0A1X9HDL9</accession>
<keyword evidence="4 12" id="KW-0813">Transport</keyword>
<dbReference type="GO" id="GO:0045259">
    <property type="term" value="C:proton-transporting ATP synthase complex"/>
    <property type="evidence" value="ECO:0007669"/>
    <property type="project" value="UniProtKB-KW"/>
</dbReference>
<dbReference type="GO" id="GO:0031966">
    <property type="term" value="C:mitochondrial membrane"/>
    <property type="evidence" value="ECO:0007669"/>
    <property type="project" value="UniProtKB-SubCell"/>
</dbReference>
<evidence type="ECO:0000313" key="14">
    <source>
        <dbReference type="EMBL" id="AND96116.1"/>
    </source>
</evidence>
<comment type="similarity">
    <text evidence="2 12">Belongs to the ATPase protein 8 family.</text>
</comment>
<evidence type="ECO:0000256" key="12">
    <source>
        <dbReference type="RuleBase" id="RU003661"/>
    </source>
</evidence>
<evidence type="ECO:0000256" key="10">
    <source>
        <dbReference type="ARBA" id="ARBA00023128"/>
    </source>
</evidence>
<reference evidence="14" key="1">
    <citation type="submission" date="2016-02" db="EMBL/GenBank/DDBJ databases">
        <title>Phylogeny of the Onthophagini (Coleoptera:Scarabaeidae).</title>
        <authorList>
            <person name="Thijmen B."/>
            <person name="Alfried V.P."/>
        </authorList>
    </citation>
    <scope>NUCLEOTIDE SEQUENCE</scope>
</reference>
<dbReference type="GO" id="GO:0015078">
    <property type="term" value="F:proton transmembrane transporter activity"/>
    <property type="evidence" value="ECO:0007669"/>
    <property type="project" value="InterPro"/>
</dbReference>
<proteinExistence type="inferred from homology"/>
<evidence type="ECO:0000256" key="4">
    <source>
        <dbReference type="ARBA" id="ARBA00022448"/>
    </source>
</evidence>
<dbReference type="InterPro" id="IPR001421">
    <property type="entry name" value="ATP8_metazoa"/>
</dbReference>
<evidence type="ECO:0000256" key="6">
    <source>
        <dbReference type="ARBA" id="ARBA00022692"/>
    </source>
</evidence>
<dbReference type="AlphaFoldDB" id="A0A1X9HDL9"/>